<evidence type="ECO:0000313" key="1">
    <source>
        <dbReference type="EMBL" id="PWB95835.1"/>
    </source>
</evidence>
<gene>
    <name evidence="1" type="ORF">C5689_01695</name>
</gene>
<keyword evidence="2" id="KW-1185">Reference proteome</keyword>
<dbReference type="InterPro" id="IPR012440">
    <property type="entry name" value="DUF1641"/>
</dbReference>
<evidence type="ECO:0008006" key="3">
    <source>
        <dbReference type="Google" id="ProtNLM"/>
    </source>
</evidence>
<dbReference type="OrthoDB" id="9034370at2"/>
<name>A0A2U1SW26_METSR</name>
<dbReference type="Proteomes" id="UP000245137">
    <property type="component" value="Unassembled WGS sequence"/>
</dbReference>
<comment type="caution">
    <text evidence="1">The sequence shown here is derived from an EMBL/GenBank/DDBJ whole genome shotgun (WGS) entry which is preliminary data.</text>
</comment>
<dbReference type="RefSeq" id="WP_108915508.1">
    <property type="nucleotide sequence ID" value="NZ_BGJY01000001.1"/>
</dbReference>
<dbReference type="Pfam" id="PF07849">
    <property type="entry name" value="DUF1641"/>
    <property type="match status" value="1"/>
</dbReference>
<accession>A0A2U1SW26</accession>
<organism evidence="1 2">
    <name type="scientific">Methylosinus sporium</name>
    <dbReference type="NCBI Taxonomy" id="428"/>
    <lineage>
        <taxon>Bacteria</taxon>
        <taxon>Pseudomonadati</taxon>
        <taxon>Pseudomonadota</taxon>
        <taxon>Alphaproteobacteria</taxon>
        <taxon>Hyphomicrobiales</taxon>
        <taxon>Methylocystaceae</taxon>
        <taxon>Methylosinus</taxon>
    </lineage>
</organism>
<reference evidence="1 2" key="1">
    <citation type="journal article" date="2018" name="Appl. Microbiol. Biotechnol.">
        <title>Co-cultivation of the strictly anaerobic methanogen Methanosarcina barkeri with aerobic methanotrophs in an oxygen-limited membrane bioreactor.</title>
        <authorList>
            <person name="In 't Zandt M.H."/>
            <person name="van den Bosch T.J.M."/>
            <person name="Rijkers R."/>
            <person name="van Kessel M.A.H.J."/>
            <person name="Jetten M.S.M."/>
            <person name="Welte C.U."/>
        </authorList>
    </citation>
    <scope>NUCLEOTIDE SEQUENCE [LARGE SCALE GENOMIC DNA]</scope>
    <source>
        <strain evidence="1 2">DSM 17706</strain>
    </source>
</reference>
<dbReference type="EMBL" id="PUIV01000001">
    <property type="protein sequence ID" value="PWB95835.1"/>
    <property type="molecule type" value="Genomic_DNA"/>
</dbReference>
<proteinExistence type="predicted"/>
<protein>
    <recommendedName>
        <fullName evidence="3">DUF1641 domain-containing protein</fullName>
    </recommendedName>
</protein>
<dbReference type="AlphaFoldDB" id="A0A2U1SW26"/>
<sequence length="134" mass="14553">MSTTELDMRNESASPTLDEATRKGIADLLEKASPLLQGRRFHNIVDLLSLASDAVDMADDAMIQKLMKAYEESIGAAWTLGNAARFAANEASRKPTPSLLGLLRAAGDEDVRRGLHFALLFLAVLGRQTRDEPA</sequence>
<evidence type="ECO:0000313" key="2">
    <source>
        <dbReference type="Proteomes" id="UP000245137"/>
    </source>
</evidence>